<dbReference type="AlphaFoldDB" id="A0A2P2KKL6"/>
<sequence>MLKMYNQGTEEAEGACGRSQRGREEEERRSKSCCCCPYASEAGIKKKSRKGKGKVKVGLCLGLGQREYGI</sequence>
<feature type="compositionally biased region" description="Basic and acidic residues" evidence="1">
    <location>
        <begin position="21"/>
        <end position="30"/>
    </location>
</feature>
<feature type="region of interest" description="Disordered" evidence="1">
    <location>
        <begin position="1"/>
        <end position="31"/>
    </location>
</feature>
<protein>
    <submittedName>
        <fullName evidence="2">Uncharacterized protein</fullName>
    </submittedName>
</protein>
<proteinExistence type="predicted"/>
<name>A0A2P2KKL6_RHIMU</name>
<reference evidence="2" key="1">
    <citation type="submission" date="2018-02" db="EMBL/GenBank/DDBJ databases">
        <title>Rhizophora mucronata_Transcriptome.</title>
        <authorList>
            <person name="Meera S.P."/>
            <person name="Sreeshan A."/>
            <person name="Augustine A."/>
        </authorList>
    </citation>
    <scope>NUCLEOTIDE SEQUENCE</scope>
    <source>
        <tissue evidence="2">Leaf</tissue>
    </source>
</reference>
<accession>A0A2P2KKL6</accession>
<evidence type="ECO:0000313" key="2">
    <source>
        <dbReference type="EMBL" id="MBX06248.1"/>
    </source>
</evidence>
<organism evidence="2">
    <name type="scientific">Rhizophora mucronata</name>
    <name type="common">Asiatic mangrove</name>
    <dbReference type="NCBI Taxonomy" id="61149"/>
    <lineage>
        <taxon>Eukaryota</taxon>
        <taxon>Viridiplantae</taxon>
        <taxon>Streptophyta</taxon>
        <taxon>Embryophyta</taxon>
        <taxon>Tracheophyta</taxon>
        <taxon>Spermatophyta</taxon>
        <taxon>Magnoliopsida</taxon>
        <taxon>eudicotyledons</taxon>
        <taxon>Gunneridae</taxon>
        <taxon>Pentapetalae</taxon>
        <taxon>rosids</taxon>
        <taxon>fabids</taxon>
        <taxon>Malpighiales</taxon>
        <taxon>Rhizophoraceae</taxon>
        <taxon>Rhizophora</taxon>
    </lineage>
</organism>
<evidence type="ECO:0000256" key="1">
    <source>
        <dbReference type="SAM" id="MobiDB-lite"/>
    </source>
</evidence>
<dbReference type="EMBL" id="GGEC01025764">
    <property type="protein sequence ID" value="MBX06248.1"/>
    <property type="molecule type" value="Transcribed_RNA"/>
</dbReference>